<keyword evidence="1" id="KW-0732">Signal</keyword>
<name>A0ABP0V6K4_9BRYO</name>
<protein>
    <recommendedName>
        <fullName evidence="4">Serine aminopeptidase S33 domain-containing protein</fullName>
    </recommendedName>
</protein>
<dbReference type="Gene3D" id="3.40.50.1820">
    <property type="entry name" value="alpha/beta hydrolase"/>
    <property type="match status" value="1"/>
</dbReference>
<dbReference type="PROSITE" id="PS51257">
    <property type="entry name" value="PROKAR_LIPOPROTEIN"/>
    <property type="match status" value="1"/>
</dbReference>
<dbReference type="Proteomes" id="UP001497444">
    <property type="component" value="Unassembled WGS sequence"/>
</dbReference>
<keyword evidence="3" id="KW-1185">Reference proteome</keyword>
<dbReference type="EMBL" id="CAXAQS010000022">
    <property type="protein sequence ID" value="CAK9249661.1"/>
    <property type="molecule type" value="Genomic_DNA"/>
</dbReference>
<feature type="chain" id="PRO_5046648318" description="Serine aminopeptidase S33 domain-containing protein" evidence="1">
    <location>
        <begin position="19"/>
        <end position="270"/>
    </location>
</feature>
<gene>
    <name evidence="2" type="ORF">CSSPJE1EN1_LOCUS25039</name>
</gene>
<dbReference type="InterPro" id="IPR053145">
    <property type="entry name" value="AB_hydrolase_Est10"/>
</dbReference>
<evidence type="ECO:0000256" key="1">
    <source>
        <dbReference type="SAM" id="SignalP"/>
    </source>
</evidence>
<dbReference type="PANTHER" id="PTHR43265">
    <property type="entry name" value="ESTERASE ESTD"/>
    <property type="match status" value="1"/>
</dbReference>
<accession>A0ABP0V6K4</accession>
<evidence type="ECO:0000313" key="3">
    <source>
        <dbReference type="Proteomes" id="UP001497444"/>
    </source>
</evidence>
<organism evidence="2 3">
    <name type="scientific">Sphagnum jensenii</name>
    <dbReference type="NCBI Taxonomy" id="128206"/>
    <lineage>
        <taxon>Eukaryota</taxon>
        <taxon>Viridiplantae</taxon>
        <taxon>Streptophyta</taxon>
        <taxon>Embryophyta</taxon>
        <taxon>Bryophyta</taxon>
        <taxon>Sphagnophytina</taxon>
        <taxon>Sphagnopsida</taxon>
        <taxon>Sphagnales</taxon>
        <taxon>Sphagnaceae</taxon>
        <taxon>Sphagnum</taxon>
    </lineage>
</organism>
<sequence>MKIWVILLTLVFVGCSTATPSIRKIAAASDPTEVLVSFVGANFNLNGTLTYPGQSSAFRRSPAVLLIPGSGPTNRDGNQPGLTTDLLKQISTDLARKGIASLRFDKRSVNSYSNLWPKDPNALTEFFSWENFLEDASQAYLILKNSKGIDPDQCSILGHSEGGLIASQIAARLNPPSLVLMATPGRPLGEVLRTQVQTLLAKQNASASVRAFYEVKTCVFRSLSKNRASYRPMYRRDCKPSSLSLPQSIFNLSCSCSRRLNLWLTKAQFW</sequence>
<dbReference type="PANTHER" id="PTHR43265:SF1">
    <property type="entry name" value="ESTERASE ESTD"/>
    <property type="match status" value="1"/>
</dbReference>
<proteinExistence type="predicted"/>
<reference evidence="2" key="1">
    <citation type="submission" date="2024-02" db="EMBL/GenBank/DDBJ databases">
        <authorList>
            <consortium name="ELIXIR-Norway"/>
            <consortium name="Elixir Norway"/>
        </authorList>
    </citation>
    <scope>NUCLEOTIDE SEQUENCE</scope>
</reference>
<evidence type="ECO:0008006" key="4">
    <source>
        <dbReference type="Google" id="ProtNLM"/>
    </source>
</evidence>
<comment type="caution">
    <text evidence="2">The sequence shown here is derived from an EMBL/GenBank/DDBJ whole genome shotgun (WGS) entry which is preliminary data.</text>
</comment>
<feature type="signal peptide" evidence="1">
    <location>
        <begin position="1"/>
        <end position="18"/>
    </location>
</feature>
<dbReference type="InterPro" id="IPR029058">
    <property type="entry name" value="AB_hydrolase_fold"/>
</dbReference>
<evidence type="ECO:0000313" key="2">
    <source>
        <dbReference type="EMBL" id="CAK9249661.1"/>
    </source>
</evidence>
<dbReference type="SUPFAM" id="SSF53474">
    <property type="entry name" value="alpha/beta-Hydrolases"/>
    <property type="match status" value="1"/>
</dbReference>